<organism evidence="2 3">
    <name type="scientific">Bacillus thuringiensis</name>
    <dbReference type="NCBI Taxonomy" id="1428"/>
    <lineage>
        <taxon>Bacteria</taxon>
        <taxon>Bacillati</taxon>
        <taxon>Bacillota</taxon>
        <taxon>Bacilli</taxon>
        <taxon>Bacillales</taxon>
        <taxon>Bacillaceae</taxon>
        <taxon>Bacillus</taxon>
        <taxon>Bacillus cereus group</taxon>
    </lineage>
</organism>
<gene>
    <name evidence="2" type="ORF">BT246_72640</name>
</gene>
<dbReference type="AlphaFoldDB" id="A0A9W3SJD5"/>
<protein>
    <recommendedName>
        <fullName evidence="1">DUF3797 domain-containing protein</fullName>
    </recommendedName>
</protein>
<dbReference type="InterPro" id="IPR024256">
    <property type="entry name" value="DUF3797"/>
</dbReference>
<evidence type="ECO:0000313" key="3">
    <source>
        <dbReference type="Proteomes" id="UP000092743"/>
    </source>
</evidence>
<feature type="domain" description="DUF3797" evidence="1">
    <location>
        <begin position="1"/>
        <end position="29"/>
    </location>
</feature>
<sequence length="30" mass="3391">MDAWEMLKLMKKYGKCKQCGNEIIGDGEGN</sequence>
<name>A0A9W3SJD5_BACTU</name>
<evidence type="ECO:0000259" key="1">
    <source>
        <dbReference type="Pfam" id="PF12677"/>
    </source>
</evidence>
<dbReference type="Pfam" id="PF12677">
    <property type="entry name" value="DUF3797"/>
    <property type="match status" value="1"/>
</dbReference>
<evidence type="ECO:0000313" key="2">
    <source>
        <dbReference type="EMBL" id="ANS52553.1"/>
    </source>
</evidence>
<proteinExistence type="predicted"/>
<reference evidence="2 3" key="1">
    <citation type="submission" date="2016-04" db="EMBL/GenBank/DDBJ databases">
        <title>High quality genome of the nematocidal Bacillus thuringiensis MYBT18246.</title>
        <authorList>
            <person name="Hollensteiner J."/>
            <person name="Poehlein A."/>
            <person name="Sproeer C."/>
            <person name="Bunk B."/>
            <person name="Rosenstiel P."/>
            <person name="Schulenburg H."/>
            <person name="Liesegang H."/>
        </authorList>
    </citation>
    <scope>NUCLEOTIDE SEQUENCE [LARGE SCALE GENOMIC DNA]</scope>
    <source>
        <strain evidence="2 3">MYBT18246</strain>
        <plasmid evidence="2 3">p17175</plasmid>
    </source>
</reference>
<dbReference type="EMBL" id="CP015359">
    <property type="protein sequence ID" value="ANS52553.1"/>
    <property type="molecule type" value="Genomic_DNA"/>
</dbReference>
<accession>A0A9W3SJD5</accession>
<geneLocation type="plasmid" evidence="2 3">
    <name>p17175</name>
</geneLocation>
<dbReference type="Proteomes" id="UP000092743">
    <property type="component" value="Plasmid p17175"/>
</dbReference>
<keyword evidence="2" id="KW-0614">Plasmid</keyword>